<dbReference type="InterPro" id="IPR027417">
    <property type="entry name" value="P-loop_NTPase"/>
</dbReference>
<proteinExistence type="inferred from homology"/>
<keyword evidence="4" id="KW-0812">Transmembrane</keyword>
<evidence type="ECO:0000256" key="3">
    <source>
        <dbReference type="ARBA" id="ARBA00022475"/>
    </source>
</evidence>
<comment type="similarity">
    <text evidence="2">Belongs to the VirD4/TraG family.</text>
</comment>
<keyword evidence="6" id="KW-0472">Membrane</keyword>
<reference evidence="7" key="1">
    <citation type="submission" date="2020-01" db="EMBL/GenBank/DDBJ databases">
        <authorList>
            <person name="Meier V. D."/>
            <person name="Meier V D."/>
        </authorList>
    </citation>
    <scope>NUCLEOTIDE SEQUENCE</scope>
    <source>
        <strain evidence="7">HLG_WM_MAG_12</strain>
    </source>
</reference>
<dbReference type="Pfam" id="PF02534">
    <property type="entry name" value="T4SS-DNA_transf"/>
    <property type="match status" value="1"/>
</dbReference>
<keyword evidence="3" id="KW-1003">Cell membrane</keyword>
<dbReference type="Gene3D" id="3.40.50.300">
    <property type="entry name" value="P-loop containing nucleotide triphosphate hydrolases"/>
    <property type="match status" value="2"/>
</dbReference>
<dbReference type="CDD" id="cd01127">
    <property type="entry name" value="TrwB_TraG_TraD_VirD4"/>
    <property type="match status" value="2"/>
</dbReference>
<comment type="subcellular location">
    <subcellularLocation>
        <location evidence="1">Cell membrane</location>
        <topology evidence="1">Multi-pass membrane protein</topology>
    </subcellularLocation>
</comment>
<dbReference type="PANTHER" id="PTHR37937">
    <property type="entry name" value="CONJUGATIVE TRANSFER: DNA TRANSPORT"/>
    <property type="match status" value="1"/>
</dbReference>
<evidence type="ECO:0000256" key="2">
    <source>
        <dbReference type="ARBA" id="ARBA00008806"/>
    </source>
</evidence>
<evidence type="ECO:0000256" key="5">
    <source>
        <dbReference type="ARBA" id="ARBA00022989"/>
    </source>
</evidence>
<dbReference type="InterPro" id="IPR003688">
    <property type="entry name" value="TraG/VirD4"/>
</dbReference>
<dbReference type="GO" id="GO:0005886">
    <property type="term" value="C:plasma membrane"/>
    <property type="evidence" value="ECO:0007669"/>
    <property type="project" value="UniProtKB-SubCell"/>
</dbReference>
<evidence type="ECO:0000256" key="4">
    <source>
        <dbReference type="ARBA" id="ARBA00022692"/>
    </source>
</evidence>
<organism evidence="7">
    <name type="scientific">uncultured Campylobacterales bacterium</name>
    <dbReference type="NCBI Taxonomy" id="352960"/>
    <lineage>
        <taxon>Bacteria</taxon>
        <taxon>Pseudomonadati</taxon>
        <taxon>Campylobacterota</taxon>
        <taxon>Epsilonproteobacteria</taxon>
        <taxon>Campylobacterales</taxon>
        <taxon>environmental samples</taxon>
    </lineage>
</organism>
<dbReference type="InterPro" id="IPR051539">
    <property type="entry name" value="T4SS-coupling_protein"/>
</dbReference>
<dbReference type="SUPFAM" id="SSF52540">
    <property type="entry name" value="P-loop containing nucleoside triphosphate hydrolases"/>
    <property type="match status" value="1"/>
</dbReference>
<name>A0A6S6SJR5_9BACT</name>
<evidence type="ECO:0000313" key="7">
    <source>
        <dbReference type="EMBL" id="CAA6807566.1"/>
    </source>
</evidence>
<gene>
    <name evidence="7" type="ORF">HELGO_WM38168</name>
</gene>
<evidence type="ECO:0000256" key="1">
    <source>
        <dbReference type="ARBA" id="ARBA00004651"/>
    </source>
</evidence>
<evidence type="ECO:0000256" key="6">
    <source>
        <dbReference type="ARBA" id="ARBA00023136"/>
    </source>
</evidence>
<accession>A0A6S6SJR5</accession>
<dbReference type="EMBL" id="CACVAW010000027">
    <property type="protein sequence ID" value="CAA6807566.1"/>
    <property type="molecule type" value="Genomic_DNA"/>
</dbReference>
<keyword evidence="5" id="KW-1133">Transmembrane helix</keyword>
<dbReference type="PANTHER" id="PTHR37937:SF1">
    <property type="entry name" value="CONJUGATIVE TRANSFER: DNA TRANSPORT"/>
    <property type="match status" value="1"/>
</dbReference>
<dbReference type="AlphaFoldDB" id="A0A6S6SJR5"/>
<sequence>MESLLQVFALIFFVYLMYQVMKYVFKMLLSLVNIAEKTSSRSEYSHFLSVPIRTIFSFIVNGKSNNMMGKLEASKFLSPLNKGILLDGQNKRLSPKDSFNHMAIIARTGGGKTTSYIIPNIFKLAQNNNSMIITDLSGELYEKTSGYLKKKGFKIHVLDPEDLDASSNYNPLYYATDSMQIDEIANILIKSANPGEIKPSDQIWTDGAKTLLTILIKSLVNTKDKKYKNLANLKYLINNFGKNGEDLDEFMYKYLDQGTFSEWKSFVNGTSINTLLSFVATANMALNAIGINENLKRLTATHNLKFDNFRREKTILYIRIPAQKQEQYSFLLNLFYTQFFSSMMKKLPTKKDLPIYCLLDEFGNMMIPRFSNTITTIRKYLISISIVLQDFSQLEQKYGKSETHTILNGGVAGKLFFSGAGLEVTKVLRQIIGDRYVTKTDNRGMPHHVKEPIFSDSQLRTMADNEVIFIYGNRLPLKIKVKPYFKDFVMNSYTKYPKVKSTLNIANTPIEYVDIFI</sequence>
<protein>
    <submittedName>
        <fullName evidence="7">Uncharacterized protein</fullName>
    </submittedName>
</protein>